<keyword evidence="9 18" id="KW-1133">Transmembrane helix</keyword>
<evidence type="ECO:0000256" key="1">
    <source>
        <dbReference type="ARBA" id="ARBA00004477"/>
    </source>
</evidence>
<dbReference type="Pfam" id="PF07947">
    <property type="entry name" value="YhhN"/>
    <property type="match status" value="1"/>
</dbReference>
<protein>
    <recommendedName>
        <fullName evidence="14">Lysoplasmalogenase TMEM86B</fullName>
        <ecNumber evidence="12">3.3.2.2</ecNumber>
    </recommendedName>
    <alternativeName>
        <fullName evidence="15">Transmembrane protein 86B</fullName>
    </alternativeName>
</protein>
<comment type="function">
    <text evidence="13">Catalyzes the hydrolysis of the vinyl ether bond of choline or ethanolamine lysoplasmalogens, forming fatty aldehyde and glycerophosphocholine or glycerophosphoethanolamine, respectively and is specific for the sn-2-deacylated (lyso) form of plasmalogen.</text>
</comment>
<evidence type="ECO:0000313" key="20">
    <source>
        <dbReference type="RefSeq" id="XP_007955479.1"/>
    </source>
</evidence>
<dbReference type="Proteomes" id="UP000694850">
    <property type="component" value="Unplaced"/>
</dbReference>
<reference evidence="20" key="1">
    <citation type="submission" date="2025-08" db="UniProtKB">
        <authorList>
            <consortium name="RefSeq"/>
        </authorList>
    </citation>
    <scope>IDENTIFICATION</scope>
</reference>
<dbReference type="RefSeq" id="XP_007955479.1">
    <property type="nucleotide sequence ID" value="XM_007957288.1"/>
</dbReference>
<sequence>MASAETLSHPRATSPSDQVILTSPEAMRLLRPVPESTGHRCELTCNHVPSPSSPKATSAQAEALHAASGLSLFFLTCTVYFVLWIPDDPPSPLGALVKCLPVLSLAVRLRAVEQAGAAPTLGLRGVVEAEGTRRSGWGPEGFRGTALTGRPLLLAGMAAFAAAHLLYLMVLGLSPLRPATLLPVALACGPYCGLLLPHLPPDMVLPVAAYAILLAAMLWRGLVRGGSAGLGALLFTVSDSVLAWDTFSQPLPNARLVVMTTYYAAQALLALSAIRGPRCKTN</sequence>
<evidence type="ECO:0000256" key="8">
    <source>
        <dbReference type="ARBA" id="ARBA00022824"/>
    </source>
</evidence>
<evidence type="ECO:0000256" key="9">
    <source>
        <dbReference type="ARBA" id="ARBA00022989"/>
    </source>
</evidence>
<keyword evidence="8" id="KW-0256">Endoplasmic reticulum</keyword>
<dbReference type="GO" id="GO:0005789">
    <property type="term" value="C:endoplasmic reticulum membrane"/>
    <property type="evidence" value="ECO:0007669"/>
    <property type="project" value="UniProtKB-SubCell"/>
</dbReference>
<keyword evidence="6 18" id="KW-0812">Transmembrane</keyword>
<evidence type="ECO:0000256" key="10">
    <source>
        <dbReference type="ARBA" id="ARBA00023098"/>
    </source>
</evidence>
<evidence type="ECO:0000256" key="15">
    <source>
        <dbReference type="ARBA" id="ARBA00042674"/>
    </source>
</evidence>
<proteinExistence type="inferred from homology"/>
<name>A0A8B7B6B2_ORYAF</name>
<evidence type="ECO:0000256" key="18">
    <source>
        <dbReference type="SAM" id="Phobius"/>
    </source>
</evidence>
<keyword evidence="7" id="KW-0378">Hydrolase</keyword>
<evidence type="ECO:0000256" key="3">
    <source>
        <dbReference type="ARBA" id="ARBA00007375"/>
    </source>
</evidence>
<comment type="subcellular location">
    <subcellularLocation>
        <location evidence="2">Cytoplasm</location>
    </subcellularLocation>
    <subcellularLocation>
        <location evidence="1">Endoplasmic reticulum membrane</location>
        <topology evidence="1">Multi-pass membrane protein</topology>
    </subcellularLocation>
</comment>
<feature type="transmembrane region" description="Helical" evidence="18">
    <location>
        <begin position="180"/>
        <end position="197"/>
    </location>
</feature>
<evidence type="ECO:0000256" key="5">
    <source>
        <dbReference type="ARBA" id="ARBA00022490"/>
    </source>
</evidence>
<dbReference type="GeneID" id="103211337"/>
<evidence type="ECO:0000256" key="16">
    <source>
        <dbReference type="ARBA" id="ARBA00049458"/>
    </source>
</evidence>
<dbReference type="CTD" id="255043"/>
<comment type="catalytic activity">
    <reaction evidence="16">
        <text>a 1-O-(1Z-alkenyl)-sn-glycero-3-phosphoethanolamine + H2O = a 2,3-saturated aldehyde + sn-glycero-3-phosphoethanolamine</text>
        <dbReference type="Rhea" id="RHEA:16905"/>
        <dbReference type="ChEBI" id="CHEBI:15377"/>
        <dbReference type="ChEBI" id="CHEBI:73359"/>
        <dbReference type="ChEBI" id="CHEBI:77288"/>
        <dbReference type="ChEBI" id="CHEBI:143890"/>
        <dbReference type="EC" id="3.3.2.2"/>
    </reaction>
</comment>
<evidence type="ECO:0000256" key="12">
    <source>
        <dbReference type="ARBA" id="ARBA00035673"/>
    </source>
</evidence>
<evidence type="ECO:0000256" key="6">
    <source>
        <dbReference type="ARBA" id="ARBA00022692"/>
    </source>
</evidence>
<evidence type="ECO:0000256" key="13">
    <source>
        <dbReference type="ARBA" id="ARBA00037660"/>
    </source>
</evidence>
<feature type="transmembrane region" description="Helical" evidence="18">
    <location>
        <begin position="63"/>
        <end position="85"/>
    </location>
</feature>
<accession>A0A8B7B6B2</accession>
<feature type="transmembrane region" description="Helical" evidence="18">
    <location>
        <begin position="152"/>
        <end position="173"/>
    </location>
</feature>
<evidence type="ECO:0000256" key="7">
    <source>
        <dbReference type="ARBA" id="ARBA00022801"/>
    </source>
</evidence>
<gene>
    <name evidence="20" type="primary">TMEM86B</name>
</gene>
<evidence type="ECO:0000256" key="2">
    <source>
        <dbReference type="ARBA" id="ARBA00004496"/>
    </source>
</evidence>
<comment type="similarity">
    <text evidence="3">Belongs to the TMEM86 family.</text>
</comment>
<keyword evidence="10" id="KW-0443">Lipid metabolism</keyword>
<evidence type="ECO:0000313" key="19">
    <source>
        <dbReference type="Proteomes" id="UP000694850"/>
    </source>
</evidence>
<dbReference type="OrthoDB" id="2133758at2759"/>
<evidence type="ECO:0000256" key="17">
    <source>
        <dbReference type="ARBA" id="ARBA00049560"/>
    </source>
</evidence>
<dbReference type="EC" id="3.3.2.2" evidence="12"/>
<dbReference type="GO" id="GO:0006629">
    <property type="term" value="P:lipid metabolic process"/>
    <property type="evidence" value="ECO:0007669"/>
    <property type="project" value="UniProtKB-KW"/>
</dbReference>
<keyword evidence="19" id="KW-1185">Reference proteome</keyword>
<dbReference type="PANTHER" id="PTHR31885:SF7">
    <property type="entry name" value="LYSOPLASMALOGENASE"/>
    <property type="match status" value="1"/>
</dbReference>
<dbReference type="AlphaFoldDB" id="A0A8B7B6B2"/>
<dbReference type="PANTHER" id="PTHR31885">
    <property type="entry name" value="GH04784P"/>
    <property type="match status" value="1"/>
</dbReference>
<comment type="subunit">
    <text evidence="4">Homodimer.</text>
</comment>
<dbReference type="GO" id="GO:0047408">
    <property type="term" value="F:alkenylglycerophosphocholine hydrolase activity"/>
    <property type="evidence" value="ECO:0007669"/>
    <property type="project" value="UniProtKB-EC"/>
</dbReference>
<feature type="transmembrane region" description="Helical" evidence="18">
    <location>
        <begin position="203"/>
        <end position="219"/>
    </location>
</feature>
<evidence type="ECO:0000256" key="11">
    <source>
        <dbReference type="ARBA" id="ARBA00023136"/>
    </source>
</evidence>
<evidence type="ECO:0000256" key="14">
    <source>
        <dbReference type="ARBA" id="ARBA00039876"/>
    </source>
</evidence>
<keyword evidence="5" id="KW-0963">Cytoplasm</keyword>
<organism evidence="19 20">
    <name type="scientific">Orycteropus afer afer</name>
    <dbReference type="NCBI Taxonomy" id="1230840"/>
    <lineage>
        <taxon>Eukaryota</taxon>
        <taxon>Metazoa</taxon>
        <taxon>Chordata</taxon>
        <taxon>Craniata</taxon>
        <taxon>Vertebrata</taxon>
        <taxon>Euteleostomi</taxon>
        <taxon>Mammalia</taxon>
        <taxon>Eutheria</taxon>
        <taxon>Afrotheria</taxon>
        <taxon>Tubulidentata</taxon>
        <taxon>Orycteropodidae</taxon>
        <taxon>Orycteropus</taxon>
    </lineage>
</organism>
<evidence type="ECO:0000256" key="4">
    <source>
        <dbReference type="ARBA" id="ARBA00011738"/>
    </source>
</evidence>
<keyword evidence="11 18" id="KW-0472">Membrane</keyword>
<comment type="catalytic activity">
    <reaction evidence="17">
        <text>a 1-O-(1Z-alkenyl)-sn-glycero-3-phosphocholine + H2O = a 2,3-saturated aldehyde + sn-glycerol 3-phosphocholine</text>
        <dbReference type="Rhea" id="RHEA:22544"/>
        <dbReference type="ChEBI" id="CHEBI:15377"/>
        <dbReference type="ChEBI" id="CHEBI:16870"/>
        <dbReference type="ChEBI" id="CHEBI:73359"/>
        <dbReference type="ChEBI" id="CHEBI:77287"/>
        <dbReference type="EC" id="3.3.2.2"/>
    </reaction>
</comment>
<dbReference type="InterPro" id="IPR012506">
    <property type="entry name" value="TMEM86B-like"/>
</dbReference>